<dbReference type="Pfam" id="PF25825">
    <property type="entry name" value="SAPC2_N"/>
    <property type="match status" value="1"/>
</dbReference>
<proteinExistence type="predicted"/>
<feature type="region of interest" description="Disordered" evidence="1">
    <location>
        <begin position="150"/>
        <end position="265"/>
    </location>
</feature>
<keyword evidence="3" id="KW-1185">Reference proteome</keyword>
<dbReference type="SUPFAM" id="SSF47473">
    <property type="entry name" value="EF-hand"/>
    <property type="match status" value="1"/>
</dbReference>
<dbReference type="WBParaSite" id="PSU_v2.g18317.t1">
    <property type="protein sequence ID" value="PSU_v2.g18317.t1"/>
    <property type="gene ID" value="PSU_v2.g18317"/>
</dbReference>
<dbReference type="PANTHER" id="PTHR14907">
    <property type="entry name" value="FI14130P"/>
    <property type="match status" value="1"/>
</dbReference>
<feature type="region of interest" description="Disordered" evidence="1">
    <location>
        <begin position="89"/>
        <end position="108"/>
    </location>
</feature>
<sequence>MRSGPRFVQLSEQFVDSLRAFFDSLDLERTGFVSYENICHRWRQFPPRLTKILPPNFLQHLAHTVPSNGFVSFERFLAGVRISVAEQQLQQQQQKIPPSSKRGEMKRVQSEGGNLHINGLEEDDDDDLLYGSSGMNNIYGNYVKIQQQKPVMGVKGSSTAGKPPPPNYGSNNDGGISSTSAIDFNDNKVQLRPKKHGNERNGTYSRSNGPSQFRPVSTNSVSSSSSMAEIRWRDSRLSNTSTPLGDTVSATPTSNHRHSSYLPEHSSQVRYDNGILSA</sequence>
<dbReference type="Gene3D" id="1.10.238.10">
    <property type="entry name" value="EF-hand"/>
    <property type="match status" value="1"/>
</dbReference>
<evidence type="ECO:0000313" key="3">
    <source>
        <dbReference type="Proteomes" id="UP000887577"/>
    </source>
</evidence>
<evidence type="ECO:0000259" key="2">
    <source>
        <dbReference type="Pfam" id="PF25825"/>
    </source>
</evidence>
<dbReference type="InterPro" id="IPR026828">
    <property type="entry name" value="SAPC2_1/2"/>
</dbReference>
<organism evidence="3 4">
    <name type="scientific">Panagrolaimus superbus</name>
    <dbReference type="NCBI Taxonomy" id="310955"/>
    <lineage>
        <taxon>Eukaryota</taxon>
        <taxon>Metazoa</taxon>
        <taxon>Ecdysozoa</taxon>
        <taxon>Nematoda</taxon>
        <taxon>Chromadorea</taxon>
        <taxon>Rhabditida</taxon>
        <taxon>Tylenchina</taxon>
        <taxon>Panagrolaimomorpha</taxon>
        <taxon>Panagrolaimoidea</taxon>
        <taxon>Panagrolaimidae</taxon>
        <taxon>Panagrolaimus</taxon>
    </lineage>
</organism>
<feature type="compositionally biased region" description="Polar residues" evidence="1">
    <location>
        <begin position="168"/>
        <end position="182"/>
    </location>
</feature>
<dbReference type="AlphaFoldDB" id="A0A914YHP8"/>
<evidence type="ECO:0000256" key="1">
    <source>
        <dbReference type="SAM" id="MobiDB-lite"/>
    </source>
</evidence>
<dbReference type="PANTHER" id="PTHR14907:SF2">
    <property type="entry name" value="SUPPRESSOR APC DOMAIN-CONTAINING PROTEIN 2"/>
    <property type="match status" value="1"/>
</dbReference>
<feature type="compositionally biased region" description="Polar residues" evidence="1">
    <location>
        <begin position="200"/>
        <end position="215"/>
    </location>
</feature>
<evidence type="ECO:0000313" key="4">
    <source>
        <dbReference type="WBParaSite" id="PSU_v2.g18317.t1"/>
    </source>
</evidence>
<dbReference type="InterPro" id="IPR057953">
    <property type="entry name" value="SAPC2_N"/>
</dbReference>
<name>A0A914YHP8_9BILA</name>
<dbReference type="InterPro" id="IPR011992">
    <property type="entry name" value="EF-hand-dom_pair"/>
</dbReference>
<accession>A0A914YHP8</accession>
<protein>
    <submittedName>
        <fullName evidence="4">EF-hand domain-containing protein</fullName>
    </submittedName>
</protein>
<feature type="compositionally biased region" description="Low complexity" evidence="1">
    <location>
        <begin position="216"/>
        <end position="226"/>
    </location>
</feature>
<feature type="domain" description="Suppressor APC" evidence="2">
    <location>
        <begin position="10"/>
        <end position="90"/>
    </location>
</feature>
<reference evidence="4" key="1">
    <citation type="submission" date="2022-11" db="UniProtKB">
        <authorList>
            <consortium name="WormBaseParasite"/>
        </authorList>
    </citation>
    <scope>IDENTIFICATION</scope>
</reference>
<dbReference type="Proteomes" id="UP000887577">
    <property type="component" value="Unplaced"/>
</dbReference>
<feature type="compositionally biased region" description="Polar residues" evidence="1">
    <location>
        <begin position="237"/>
        <end position="254"/>
    </location>
</feature>